<evidence type="ECO:0000313" key="9">
    <source>
        <dbReference type="EMBL" id="KAJ8268559.1"/>
    </source>
</evidence>
<feature type="chain" id="PRO_5040268070" description="Ig-like domain-containing protein" evidence="7">
    <location>
        <begin position="20"/>
        <end position="258"/>
    </location>
</feature>
<reference evidence="9" key="1">
    <citation type="journal article" date="2023" name="Science">
        <title>Genome structures resolve the early diversification of teleost fishes.</title>
        <authorList>
            <person name="Parey E."/>
            <person name="Louis A."/>
            <person name="Montfort J."/>
            <person name="Bouchez O."/>
            <person name="Roques C."/>
            <person name="Iampietro C."/>
            <person name="Lluch J."/>
            <person name="Castinel A."/>
            <person name="Donnadieu C."/>
            <person name="Desvignes T."/>
            <person name="Floi Bucao C."/>
            <person name="Jouanno E."/>
            <person name="Wen M."/>
            <person name="Mejri S."/>
            <person name="Dirks R."/>
            <person name="Jansen H."/>
            <person name="Henkel C."/>
            <person name="Chen W.J."/>
            <person name="Zahm M."/>
            <person name="Cabau C."/>
            <person name="Klopp C."/>
            <person name="Thompson A.W."/>
            <person name="Robinson-Rechavi M."/>
            <person name="Braasch I."/>
            <person name="Lecointre G."/>
            <person name="Bobe J."/>
            <person name="Postlethwait J.H."/>
            <person name="Berthelot C."/>
            <person name="Roest Crollius H."/>
            <person name="Guiguen Y."/>
        </authorList>
    </citation>
    <scope>NUCLEOTIDE SEQUENCE</scope>
    <source>
        <strain evidence="9">Concon-B</strain>
    </source>
</reference>
<keyword evidence="10" id="KW-1185">Reference proteome</keyword>
<dbReference type="PROSITE" id="PS50835">
    <property type="entry name" value="IG_LIKE"/>
    <property type="match status" value="1"/>
</dbReference>
<keyword evidence="3 6" id="KW-0472">Membrane</keyword>
<evidence type="ECO:0000256" key="3">
    <source>
        <dbReference type="ARBA" id="ARBA00023136"/>
    </source>
</evidence>
<feature type="signal peptide" evidence="7">
    <location>
        <begin position="1"/>
        <end position="19"/>
    </location>
</feature>
<dbReference type="EMBL" id="JAFJMO010000009">
    <property type="protein sequence ID" value="KAJ8268559.1"/>
    <property type="molecule type" value="Genomic_DNA"/>
</dbReference>
<evidence type="ECO:0000256" key="6">
    <source>
        <dbReference type="SAM" id="Phobius"/>
    </source>
</evidence>
<comment type="caution">
    <text evidence="9">The sequence shown here is derived from an EMBL/GenBank/DDBJ whole genome shotgun (WGS) entry which is preliminary data.</text>
</comment>
<feature type="domain" description="Ig-like" evidence="8">
    <location>
        <begin position="117"/>
        <end position="205"/>
    </location>
</feature>
<keyword evidence="5" id="KW-0393">Immunoglobulin domain</keyword>
<accession>A0A9Q1DEZ3</accession>
<protein>
    <recommendedName>
        <fullName evidence="8">Ig-like domain-containing protein</fullName>
    </recommendedName>
</protein>
<keyword evidence="6" id="KW-1133">Transmembrane helix</keyword>
<organism evidence="9 10">
    <name type="scientific">Conger conger</name>
    <name type="common">Conger eel</name>
    <name type="synonym">Muraena conger</name>
    <dbReference type="NCBI Taxonomy" id="82655"/>
    <lineage>
        <taxon>Eukaryota</taxon>
        <taxon>Metazoa</taxon>
        <taxon>Chordata</taxon>
        <taxon>Craniata</taxon>
        <taxon>Vertebrata</taxon>
        <taxon>Euteleostomi</taxon>
        <taxon>Actinopterygii</taxon>
        <taxon>Neopterygii</taxon>
        <taxon>Teleostei</taxon>
        <taxon>Anguilliformes</taxon>
        <taxon>Congridae</taxon>
        <taxon>Conger</taxon>
    </lineage>
</organism>
<dbReference type="GO" id="GO:0016020">
    <property type="term" value="C:membrane"/>
    <property type="evidence" value="ECO:0007669"/>
    <property type="project" value="UniProtKB-SubCell"/>
</dbReference>
<keyword evidence="6" id="KW-0812">Transmembrane</keyword>
<evidence type="ECO:0000313" key="10">
    <source>
        <dbReference type="Proteomes" id="UP001152803"/>
    </source>
</evidence>
<evidence type="ECO:0000259" key="8">
    <source>
        <dbReference type="PROSITE" id="PS50835"/>
    </source>
</evidence>
<keyword evidence="2 7" id="KW-0732">Signal</keyword>
<evidence type="ECO:0000256" key="2">
    <source>
        <dbReference type="ARBA" id="ARBA00022729"/>
    </source>
</evidence>
<evidence type="ECO:0000256" key="4">
    <source>
        <dbReference type="ARBA" id="ARBA00023180"/>
    </source>
</evidence>
<evidence type="ECO:0000256" key="1">
    <source>
        <dbReference type="ARBA" id="ARBA00004370"/>
    </source>
</evidence>
<dbReference type="InterPro" id="IPR036179">
    <property type="entry name" value="Ig-like_dom_sf"/>
</dbReference>
<evidence type="ECO:0000256" key="5">
    <source>
        <dbReference type="ARBA" id="ARBA00023319"/>
    </source>
</evidence>
<dbReference type="InterPro" id="IPR013151">
    <property type="entry name" value="Immunoglobulin_dom"/>
</dbReference>
<dbReference type="AlphaFoldDB" id="A0A9Q1DEZ3"/>
<keyword evidence="4" id="KW-0325">Glycoprotein</keyword>
<name>A0A9Q1DEZ3_CONCO</name>
<feature type="transmembrane region" description="Helical" evidence="6">
    <location>
        <begin position="226"/>
        <end position="244"/>
    </location>
</feature>
<dbReference type="InterPro" id="IPR007110">
    <property type="entry name" value="Ig-like_dom"/>
</dbReference>
<dbReference type="Proteomes" id="UP001152803">
    <property type="component" value="Unassembled WGS sequence"/>
</dbReference>
<dbReference type="OrthoDB" id="9835793at2759"/>
<proteinExistence type="predicted"/>
<dbReference type="SUPFAM" id="SSF48726">
    <property type="entry name" value="Immunoglobulin"/>
    <property type="match status" value="2"/>
</dbReference>
<dbReference type="PANTHER" id="PTHR12080">
    <property type="entry name" value="SIGNALING LYMPHOCYTIC ACTIVATION MOLECULE"/>
    <property type="match status" value="1"/>
</dbReference>
<comment type="subcellular location">
    <subcellularLocation>
        <location evidence="1">Membrane</location>
    </subcellularLocation>
</comment>
<dbReference type="InterPro" id="IPR015631">
    <property type="entry name" value="CD2/SLAM_rcpt"/>
</dbReference>
<gene>
    <name evidence="9" type="ORF">COCON_G00137310</name>
</gene>
<dbReference type="CDD" id="cd00096">
    <property type="entry name" value="Ig"/>
    <property type="match status" value="1"/>
</dbReference>
<sequence length="258" mass="27642">MSSSLFAALLVLQVFNVCGDSLQLNGVVGKSILLPTEEEGLLKGIGDMNWKKNSDDVITLVRGSENSPFEIQHIDSNFKGRLIVNNDTGALNISNLREEDSGEYVFGGLISSRSLKPVTYKLQVYEMIVSVQVTTQVNNSTDSCNVTLSCSVFGSHQVALFWSTNGGNIPGTENKTTLTVSPTLAEEIYTCTAKNPVSSQSSSVTAKSCQPRAPSPGFSPCALKSVLFSTGLVAMVSAVIAVNVRERCCREMRTEEGG</sequence>
<dbReference type="Gene3D" id="2.60.40.10">
    <property type="entry name" value="Immunoglobulins"/>
    <property type="match status" value="2"/>
</dbReference>
<dbReference type="Pfam" id="PF00047">
    <property type="entry name" value="ig"/>
    <property type="match status" value="1"/>
</dbReference>
<dbReference type="PANTHER" id="PTHR12080:SF48">
    <property type="entry name" value="IMMUNOGLOBULIN SUBTYPE DOMAIN-CONTAINING PROTEIN"/>
    <property type="match status" value="1"/>
</dbReference>
<evidence type="ECO:0000256" key="7">
    <source>
        <dbReference type="SAM" id="SignalP"/>
    </source>
</evidence>
<dbReference type="InterPro" id="IPR013783">
    <property type="entry name" value="Ig-like_fold"/>
</dbReference>